<dbReference type="OrthoDB" id="5523355at2"/>
<evidence type="ECO:0000313" key="4">
    <source>
        <dbReference type="EMBL" id="ATB30240.1"/>
    </source>
</evidence>
<name>A0A250IG98_9BACT</name>
<feature type="domain" description="DUF4476" evidence="3">
    <location>
        <begin position="137"/>
        <end position="226"/>
    </location>
</feature>
<feature type="chain" id="PRO_5013100666" description="DUF4476 domain-containing protein" evidence="2">
    <location>
        <begin position="19"/>
        <end position="228"/>
    </location>
</feature>
<feature type="signal peptide" evidence="2">
    <location>
        <begin position="1"/>
        <end position="18"/>
    </location>
</feature>
<evidence type="ECO:0000256" key="1">
    <source>
        <dbReference type="SAM" id="MobiDB-lite"/>
    </source>
</evidence>
<protein>
    <recommendedName>
        <fullName evidence="3">DUF4476 domain-containing protein</fullName>
    </recommendedName>
</protein>
<evidence type="ECO:0000313" key="5">
    <source>
        <dbReference type="Proteomes" id="UP000217289"/>
    </source>
</evidence>
<keyword evidence="2" id="KW-0732">Signal</keyword>
<dbReference type="RefSeq" id="WP_157775191.1">
    <property type="nucleotide sequence ID" value="NZ_CP022163.1"/>
</dbReference>
<dbReference type="InterPro" id="IPR028011">
    <property type="entry name" value="DUF4476"/>
</dbReference>
<sequence>MKPLLAALALLAALSASAQTSPALTPPPGEASGAVSPGATGFRGGPGPEADARWGSRGTPVVVEREDLERRLARLESLMGEAVERSRRGDGRGKLNEAYQELRDLRKVLSSAPDARGYNPPRPPAPAPPPPPAYSPIADSQLRRILDAVARESFAANKTRVLEESARGNYFLVGQVQQLLPQFSFSSDRLNAVRLLWPRVLDRQNGYQLNSSFSFSKDKEELQRIISG</sequence>
<dbReference type="Proteomes" id="UP000217289">
    <property type="component" value="Chromosome"/>
</dbReference>
<dbReference type="Pfam" id="PF14771">
    <property type="entry name" value="DUF4476"/>
    <property type="match status" value="1"/>
</dbReference>
<feature type="compositionally biased region" description="Pro residues" evidence="1">
    <location>
        <begin position="120"/>
        <end position="134"/>
    </location>
</feature>
<dbReference type="AlphaFoldDB" id="A0A250IG98"/>
<organism evidence="4 5">
    <name type="scientific">Melittangium boletus DSM 14713</name>
    <dbReference type="NCBI Taxonomy" id="1294270"/>
    <lineage>
        <taxon>Bacteria</taxon>
        <taxon>Pseudomonadati</taxon>
        <taxon>Myxococcota</taxon>
        <taxon>Myxococcia</taxon>
        <taxon>Myxococcales</taxon>
        <taxon>Cystobacterineae</taxon>
        <taxon>Archangiaceae</taxon>
        <taxon>Melittangium</taxon>
    </lineage>
</organism>
<proteinExistence type="predicted"/>
<dbReference type="EMBL" id="CP022163">
    <property type="protein sequence ID" value="ATB30240.1"/>
    <property type="molecule type" value="Genomic_DNA"/>
</dbReference>
<keyword evidence="5" id="KW-1185">Reference proteome</keyword>
<evidence type="ECO:0000259" key="3">
    <source>
        <dbReference type="Pfam" id="PF14771"/>
    </source>
</evidence>
<gene>
    <name evidence="4" type="ORF">MEBOL_003700</name>
</gene>
<accession>A0A250IG98</accession>
<reference evidence="4 5" key="1">
    <citation type="submission" date="2017-06" db="EMBL/GenBank/DDBJ databases">
        <authorList>
            <person name="Kim H.J."/>
            <person name="Triplett B.A."/>
        </authorList>
    </citation>
    <scope>NUCLEOTIDE SEQUENCE [LARGE SCALE GENOMIC DNA]</scope>
    <source>
        <strain evidence="4 5">DSM 14713</strain>
    </source>
</reference>
<dbReference type="KEGG" id="mbd:MEBOL_003700"/>
<feature type="region of interest" description="Disordered" evidence="1">
    <location>
        <begin position="19"/>
        <end position="58"/>
    </location>
</feature>
<evidence type="ECO:0000256" key="2">
    <source>
        <dbReference type="SAM" id="SignalP"/>
    </source>
</evidence>
<feature type="region of interest" description="Disordered" evidence="1">
    <location>
        <begin position="112"/>
        <end position="137"/>
    </location>
</feature>